<dbReference type="AlphaFoldDB" id="A0AAV1R413"/>
<gene>
    <name evidence="2" type="ORF">DCAF_LOCUS5269</name>
</gene>
<feature type="compositionally biased region" description="Basic and acidic residues" evidence="1">
    <location>
        <begin position="1"/>
        <end position="14"/>
    </location>
</feature>
<dbReference type="EMBL" id="CAWUPB010000857">
    <property type="protein sequence ID" value="CAK7327554.1"/>
    <property type="molecule type" value="Genomic_DNA"/>
</dbReference>
<reference evidence="2 3" key="1">
    <citation type="submission" date="2024-01" db="EMBL/GenBank/DDBJ databases">
        <authorList>
            <person name="Waweru B."/>
        </authorList>
    </citation>
    <scope>NUCLEOTIDE SEQUENCE [LARGE SCALE GENOMIC DNA]</scope>
</reference>
<evidence type="ECO:0000313" key="2">
    <source>
        <dbReference type="EMBL" id="CAK7327554.1"/>
    </source>
</evidence>
<comment type="caution">
    <text evidence="2">The sequence shown here is derived from an EMBL/GenBank/DDBJ whole genome shotgun (WGS) entry which is preliminary data.</text>
</comment>
<evidence type="ECO:0000256" key="1">
    <source>
        <dbReference type="SAM" id="MobiDB-lite"/>
    </source>
</evidence>
<accession>A0AAV1R413</accession>
<dbReference type="Proteomes" id="UP001314170">
    <property type="component" value="Unassembled WGS sequence"/>
</dbReference>
<evidence type="ECO:0000313" key="3">
    <source>
        <dbReference type="Proteomes" id="UP001314170"/>
    </source>
</evidence>
<proteinExistence type="predicted"/>
<keyword evidence="3" id="KW-1185">Reference proteome</keyword>
<name>A0AAV1R413_9ROSI</name>
<organism evidence="2 3">
    <name type="scientific">Dovyalis caffra</name>
    <dbReference type="NCBI Taxonomy" id="77055"/>
    <lineage>
        <taxon>Eukaryota</taxon>
        <taxon>Viridiplantae</taxon>
        <taxon>Streptophyta</taxon>
        <taxon>Embryophyta</taxon>
        <taxon>Tracheophyta</taxon>
        <taxon>Spermatophyta</taxon>
        <taxon>Magnoliopsida</taxon>
        <taxon>eudicotyledons</taxon>
        <taxon>Gunneridae</taxon>
        <taxon>Pentapetalae</taxon>
        <taxon>rosids</taxon>
        <taxon>fabids</taxon>
        <taxon>Malpighiales</taxon>
        <taxon>Salicaceae</taxon>
        <taxon>Flacourtieae</taxon>
        <taxon>Dovyalis</taxon>
    </lineage>
</organism>
<protein>
    <submittedName>
        <fullName evidence="2">Uncharacterized protein</fullName>
    </submittedName>
</protein>
<feature type="region of interest" description="Disordered" evidence="1">
    <location>
        <begin position="1"/>
        <end position="22"/>
    </location>
</feature>
<sequence>MKPKEPRRFGKKTEVVSSDANETMRRTEKVSFGVKILKKVEREKEISSFIKSRSIDAVLFLQERKKAAEGPINSRAR</sequence>